<feature type="region of interest" description="Disordered" evidence="1">
    <location>
        <begin position="61"/>
        <end position="100"/>
    </location>
</feature>
<dbReference type="InterPro" id="IPR021457">
    <property type="entry name" value="DUF3108"/>
</dbReference>
<proteinExistence type="predicted"/>
<protein>
    <submittedName>
        <fullName evidence="2">DUF3108 domain-containing protein</fullName>
    </submittedName>
</protein>
<evidence type="ECO:0000313" key="2">
    <source>
        <dbReference type="EMBL" id="MBZ2205766.1"/>
    </source>
</evidence>
<comment type="caution">
    <text evidence="2">The sequence shown here is derived from an EMBL/GenBank/DDBJ whole genome shotgun (WGS) entry which is preliminary data.</text>
</comment>
<dbReference type="EMBL" id="JAFBIL020000001">
    <property type="protein sequence ID" value="MBZ2205766.1"/>
    <property type="molecule type" value="Genomic_DNA"/>
</dbReference>
<name>A0ABS7SHS6_9BURK</name>
<dbReference type="Proteomes" id="UP000809349">
    <property type="component" value="Unassembled WGS sequence"/>
</dbReference>
<accession>A0ABS7SHS6</accession>
<evidence type="ECO:0000256" key="1">
    <source>
        <dbReference type="SAM" id="MobiDB-lite"/>
    </source>
</evidence>
<reference evidence="2 3" key="1">
    <citation type="submission" date="2021-08" db="EMBL/GenBank/DDBJ databases">
        <title>Massilia sp. R798.</title>
        <authorList>
            <person name="Baek J.H."/>
            <person name="Jung H.S."/>
            <person name="Kim K.R."/>
            <person name="Jeon C.O."/>
        </authorList>
    </citation>
    <scope>NUCLEOTIDE SEQUENCE [LARGE SCALE GENOMIC DNA]</scope>
    <source>
        <strain evidence="2 3">R798</strain>
    </source>
</reference>
<feature type="compositionally biased region" description="Low complexity" evidence="1">
    <location>
        <begin position="91"/>
        <end position="100"/>
    </location>
</feature>
<organism evidence="2 3">
    <name type="scientific">Massilia soli</name>
    <dbReference type="NCBI Taxonomy" id="2792854"/>
    <lineage>
        <taxon>Bacteria</taxon>
        <taxon>Pseudomonadati</taxon>
        <taxon>Pseudomonadota</taxon>
        <taxon>Betaproteobacteria</taxon>
        <taxon>Burkholderiales</taxon>
        <taxon>Oxalobacteraceae</taxon>
        <taxon>Telluria group</taxon>
        <taxon>Massilia</taxon>
    </lineage>
</organism>
<gene>
    <name evidence="2" type="ORF">I4X03_000660</name>
</gene>
<evidence type="ECO:0000313" key="3">
    <source>
        <dbReference type="Proteomes" id="UP000809349"/>
    </source>
</evidence>
<dbReference type="Pfam" id="PF11306">
    <property type="entry name" value="DUF3108"/>
    <property type="match status" value="1"/>
</dbReference>
<keyword evidence="3" id="KW-1185">Reference proteome</keyword>
<dbReference type="RefSeq" id="WP_223464280.1">
    <property type="nucleotide sequence ID" value="NZ_JAFBIL020000001.1"/>
</dbReference>
<sequence>MTFAFSASDLRLPLLAGATLLLHYAAFGWVEAGMEAPGQATAAAKPAPIVAQLRAPPPAVPTVAAAPPAPMPPPKRKVAAPVKQAPPAPAPAGQVAAAAPEAAPEPVADIPAVAEATPAEQPAAPLPRQYKASVPPSSRLTLDLDRIDAKGTHWQGVAEMAWQVSGDRYTMAVEAGVNMVVTKFNLLSMSSEGSIGDSGFAPRLATEKRRGRSQTATHFNSEQASITFSASQASAPLPAGAQDKTTLPLQLAAIARADPAQFEGGLEITVGEERGASVYSFMVAGQEEIETALGKLQTWRLSRPPKPGSYNSRLEVWLAPALGWYPVRIRNTEANGAVTTQTVTNIVVNDTGNVHAQ</sequence>